<evidence type="ECO:0000256" key="3">
    <source>
        <dbReference type="PIRSR" id="PIRSR603542-2"/>
    </source>
</evidence>
<proteinExistence type="predicted"/>
<feature type="domain" description="4'-phosphopantetheinyl transferase" evidence="4">
    <location>
        <begin position="111"/>
        <end position="197"/>
    </location>
</feature>
<name>A0A291Q1T9_9ACTN</name>
<dbReference type="RefSeq" id="WP_418952733.1">
    <property type="nucleotide sequence ID" value="NZ_CP022685.1"/>
</dbReference>
<feature type="binding site" evidence="2">
    <location>
        <position position="115"/>
    </location>
    <ligand>
        <name>CoA</name>
        <dbReference type="ChEBI" id="CHEBI:57287"/>
    </ligand>
</feature>
<keyword evidence="3" id="KW-0479">Metal-binding</keyword>
<feature type="binding site" evidence="2">
    <location>
        <position position="49"/>
    </location>
    <ligand>
        <name>CoA</name>
        <dbReference type="ChEBI" id="CHEBI:57287"/>
    </ligand>
</feature>
<protein>
    <submittedName>
        <fullName evidence="6">4'-phosphopantetheinyl transferase entD</fullName>
    </submittedName>
</protein>
<organism evidence="6 7">
    <name type="scientific">Streptomyces formicae</name>
    <dbReference type="NCBI Taxonomy" id="1616117"/>
    <lineage>
        <taxon>Bacteria</taxon>
        <taxon>Bacillati</taxon>
        <taxon>Actinomycetota</taxon>
        <taxon>Actinomycetes</taxon>
        <taxon>Kitasatosporales</taxon>
        <taxon>Streptomycetaceae</taxon>
        <taxon>Streptomyces</taxon>
    </lineage>
</organism>
<evidence type="ECO:0000259" key="4">
    <source>
        <dbReference type="Pfam" id="PF01648"/>
    </source>
</evidence>
<dbReference type="InterPro" id="IPR003542">
    <property type="entry name" value="Enbac_synth_compD-like"/>
</dbReference>
<dbReference type="InterPro" id="IPR041354">
    <property type="entry name" value="4PPT_N"/>
</dbReference>
<keyword evidence="7" id="KW-1185">Reference proteome</keyword>
<gene>
    <name evidence="6" type="ORF">KY5_0438</name>
</gene>
<feature type="binding site" evidence="3">
    <location>
        <position position="116"/>
    </location>
    <ligand>
        <name>Mg(2+)</name>
        <dbReference type="ChEBI" id="CHEBI:18420"/>
    </ligand>
</feature>
<sequence length="241" mass="25369">MRQVPDSSGLLAALLSAVPVTVVETRVDPPDAVLFPEEAAVVANSVAKRRDEFTTVRHCARTALAGIGVPPAPILPGQRGAPRWPDGVVGSMTHCAGYRAAVVARAAEVASLGIDAEPAEPLRDPDVLKLVADESERAALKALGAAHPDTPWDRLLFSAKESVYKTWFPLTGRWLGFEEARVELVPDGTFTARLLVEGPVVEGVELKVFSGQWAVRDGIAATAIVLPFTTGPSAPAGPSGR</sequence>
<feature type="binding site" evidence="3">
    <location>
        <position position="117"/>
    </location>
    <ligand>
        <name>Mg(2+)</name>
        <dbReference type="ChEBI" id="CHEBI:18420"/>
    </ligand>
</feature>
<dbReference type="EMBL" id="CP022685">
    <property type="protein sequence ID" value="ATL25456.1"/>
    <property type="molecule type" value="Genomic_DNA"/>
</dbReference>
<dbReference type="GO" id="GO:0005886">
    <property type="term" value="C:plasma membrane"/>
    <property type="evidence" value="ECO:0007669"/>
    <property type="project" value="TreeGrafter"/>
</dbReference>
<feature type="binding site" evidence="2">
    <location>
        <position position="175"/>
    </location>
    <ligand>
        <name>CoA</name>
        <dbReference type="ChEBI" id="CHEBI:57287"/>
    </ligand>
</feature>
<dbReference type="InterPro" id="IPR008278">
    <property type="entry name" value="4-PPantetheinyl_Trfase_dom"/>
</dbReference>
<dbReference type="SUPFAM" id="SSF56214">
    <property type="entry name" value="4'-phosphopantetheinyl transferase"/>
    <property type="match status" value="1"/>
</dbReference>
<dbReference type="PRINTS" id="PR01399">
    <property type="entry name" value="ENTSNTHTASED"/>
</dbReference>
<keyword evidence="1 6" id="KW-0808">Transferase</keyword>
<dbReference type="Pfam" id="PF01648">
    <property type="entry name" value="ACPS"/>
    <property type="match status" value="1"/>
</dbReference>
<evidence type="ECO:0000259" key="5">
    <source>
        <dbReference type="Pfam" id="PF17837"/>
    </source>
</evidence>
<dbReference type="Proteomes" id="UP000221011">
    <property type="component" value="Chromosome"/>
</dbReference>
<dbReference type="GO" id="GO:0008897">
    <property type="term" value="F:holo-[acyl-carrier-protein] synthase activity"/>
    <property type="evidence" value="ECO:0007669"/>
    <property type="project" value="InterPro"/>
</dbReference>
<reference evidence="6 7" key="1">
    <citation type="submission" date="2017-08" db="EMBL/GenBank/DDBJ databases">
        <title>Complete Genome Sequence of Streptomyces formicae KY5, the formicamycin producer.</title>
        <authorList>
            <person name="Holmes N.A."/>
            <person name="Devine R."/>
            <person name="Qin Z."/>
            <person name="Seipke R.F."/>
            <person name="Wilkinson B."/>
            <person name="Hutchings M.I."/>
        </authorList>
    </citation>
    <scope>NUCLEOTIDE SEQUENCE [LARGE SCALE GENOMIC DNA]</scope>
    <source>
        <strain evidence="6 7">KY5</strain>
    </source>
</reference>
<comment type="cofactor">
    <cofactor evidence="3">
        <name>Mg(2+)</name>
        <dbReference type="ChEBI" id="CHEBI:18420"/>
    </cofactor>
</comment>
<feature type="domain" description="4'-phosphopantetheinyl transferase N-terminal" evidence="5">
    <location>
        <begin position="37"/>
        <end position="104"/>
    </location>
</feature>
<dbReference type="GO" id="GO:0009366">
    <property type="term" value="C:enterobactin synthetase complex"/>
    <property type="evidence" value="ECO:0007669"/>
    <property type="project" value="InterPro"/>
</dbReference>
<evidence type="ECO:0000313" key="6">
    <source>
        <dbReference type="EMBL" id="ATL25456.1"/>
    </source>
</evidence>
<dbReference type="AlphaFoldDB" id="A0A291Q1T9"/>
<keyword evidence="3" id="KW-0460">Magnesium</keyword>
<feature type="binding site" evidence="2">
    <location>
        <begin position="93"/>
        <end position="94"/>
    </location>
    <ligand>
        <name>CoA</name>
        <dbReference type="ChEBI" id="CHEBI:57287"/>
    </ligand>
</feature>
<evidence type="ECO:0000256" key="2">
    <source>
        <dbReference type="PIRSR" id="PIRSR603542-1"/>
    </source>
</evidence>
<feature type="binding site" evidence="2">
    <location>
        <position position="161"/>
    </location>
    <ligand>
        <name>CoA</name>
        <dbReference type="ChEBI" id="CHEBI:57287"/>
    </ligand>
</feature>
<feature type="binding site" evidence="2">
    <location>
        <position position="165"/>
    </location>
    <ligand>
        <name>CoA</name>
        <dbReference type="ChEBI" id="CHEBI:57287"/>
    </ligand>
</feature>
<dbReference type="Pfam" id="PF17837">
    <property type="entry name" value="4PPT_N"/>
    <property type="match status" value="1"/>
</dbReference>
<evidence type="ECO:0000313" key="7">
    <source>
        <dbReference type="Proteomes" id="UP000221011"/>
    </source>
</evidence>
<feature type="binding site" evidence="2">
    <location>
        <position position="57"/>
    </location>
    <ligand>
        <name>CoA</name>
        <dbReference type="ChEBI" id="CHEBI:57287"/>
    </ligand>
</feature>
<dbReference type="PANTHER" id="PTHR38096">
    <property type="entry name" value="ENTEROBACTIN SYNTHASE COMPONENT D"/>
    <property type="match status" value="1"/>
</dbReference>
<dbReference type="InterPro" id="IPR037143">
    <property type="entry name" value="4-PPantetheinyl_Trfase_dom_sf"/>
</dbReference>
<dbReference type="GO" id="GO:0000287">
    <property type="term" value="F:magnesium ion binding"/>
    <property type="evidence" value="ECO:0007669"/>
    <property type="project" value="InterPro"/>
</dbReference>
<dbReference type="PANTHER" id="PTHR38096:SF1">
    <property type="entry name" value="ENTEROBACTIN SYNTHASE COMPONENT D"/>
    <property type="match status" value="1"/>
</dbReference>
<accession>A0A291Q1T9</accession>
<dbReference type="KEGG" id="sfk:KY5_0438"/>
<evidence type="ECO:0000256" key="1">
    <source>
        <dbReference type="ARBA" id="ARBA00022679"/>
    </source>
</evidence>
<dbReference type="GO" id="GO:0009239">
    <property type="term" value="P:enterobactin biosynthetic process"/>
    <property type="evidence" value="ECO:0007669"/>
    <property type="project" value="InterPro"/>
</dbReference>
<feature type="binding site" evidence="3">
    <location>
        <position position="115"/>
    </location>
    <ligand>
        <name>Mg(2+)</name>
        <dbReference type="ChEBI" id="CHEBI:18420"/>
    </ligand>
</feature>